<evidence type="ECO:0000313" key="12">
    <source>
        <dbReference type="Proteomes" id="UP001210380"/>
    </source>
</evidence>
<keyword evidence="12" id="KW-1185">Reference proteome</keyword>
<dbReference type="InterPro" id="IPR005829">
    <property type="entry name" value="Sugar_transporter_CS"/>
</dbReference>
<evidence type="ECO:0000256" key="7">
    <source>
        <dbReference type="ARBA" id="ARBA00023136"/>
    </source>
</evidence>
<dbReference type="PANTHER" id="PTHR43271:SF1">
    <property type="entry name" value="INNER MEMBRANE TRANSPORT PROTEIN YNFM"/>
    <property type="match status" value="1"/>
</dbReference>
<dbReference type="InterPro" id="IPR020846">
    <property type="entry name" value="MFS_dom"/>
</dbReference>
<feature type="transmembrane region" description="Helical" evidence="9">
    <location>
        <begin position="278"/>
        <end position="295"/>
    </location>
</feature>
<dbReference type="CDD" id="cd17324">
    <property type="entry name" value="MFS_NepI_like"/>
    <property type="match status" value="1"/>
</dbReference>
<feature type="transmembrane region" description="Helical" evidence="9">
    <location>
        <begin position="75"/>
        <end position="95"/>
    </location>
</feature>
<proteinExistence type="inferred from homology"/>
<evidence type="ECO:0000259" key="10">
    <source>
        <dbReference type="PROSITE" id="PS50850"/>
    </source>
</evidence>
<gene>
    <name evidence="11" type="ORF">OU415_12415</name>
</gene>
<organism evidence="11 12">
    <name type="scientific">Saccharopolyspora oryzae</name>
    <dbReference type="NCBI Taxonomy" id="2997343"/>
    <lineage>
        <taxon>Bacteria</taxon>
        <taxon>Bacillati</taxon>
        <taxon>Actinomycetota</taxon>
        <taxon>Actinomycetes</taxon>
        <taxon>Pseudonocardiales</taxon>
        <taxon>Pseudonocardiaceae</taxon>
        <taxon>Saccharopolyspora</taxon>
    </lineage>
</organism>
<dbReference type="PROSITE" id="PS00216">
    <property type="entry name" value="SUGAR_TRANSPORT_1"/>
    <property type="match status" value="1"/>
</dbReference>
<evidence type="ECO:0000256" key="5">
    <source>
        <dbReference type="ARBA" id="ARBA00022692"/>
    </source>
</evidence>
<dbReference type="SUPFAM" id="SSF103473">
    <property type="entry name" value="MFS general substrate transporter"/>
    <property type="match status" value="1"/>
</dbReference>
<feature type="transmembrane region" description="Helical" evidence="9">
    <location>
        <begin position="337"/>
        <end position="361"/>
    </location>
</feature>
<keyword evidence="7 9" id="KW-0472">Membrane</keyword>
<keyword evidence="5 9" id="KW-0812">Transmembrane</keyword>
<dbReference type="InterPro" id="IPR036259">
    <property type="entry name" value="MFS_trans_sf"/>
</dbReference>
<dbReference type="Proteomes" id="UP001210380">
    <property type="component" value="Unassembled WGS sequence"/>
</dbReference>
<dbReference type="EMBL" id="JAQGLA010000014">
    <property type="protein sequence ID" value="MDA3626244.1"/>
    <property type="molecule type" value="Genomic_DNA"/>
</dbReference>
<dbReference type="Gene3D" id="1.20.1250.20">
    <property type="entry name" value="MFS general substrate transporter like domains"/>
    <property type="match status" value="1"/>
</dbReference>
<feature type="transmembrane region" description="Helical" evidence="9">
    <location>
        <begin position="42"/>
        <end position="63"/>
    </location>
</feature>
<feature type="region of interest" description="Disordered" evidence="8">
    <location>
        <begin position="397"/>
        <end position="422"/>
    </location>
</feature>
<feature type="compositionally biased region" description="Low complexity" evidence="8">
    <location>
        <begin position="397"/>
        <end position="416"/>
    </location>
</feature>
<comment type="similarity">
    <text evidence="2">Belongs to the major facilitator superfamily.</text>
</comment>
<feature type="transmembrane region" description="Helical" evidence="9">
    <location>
        <begin position="134"/>
        <end position="155"/>
    </location>
</feature>
<sequence length="422" mass="42436">MDEARTNKIRISLLLGALAMFALLYAPQPVLPQFADAFALAPGTVALLISAATLGLAVAAIPLGALAEVVGRRRVMIGALLVAEVLGLLLPWIPIFPVLVAIRLVQGIAIAGLAAVATAYLAEETGGKNLGATMGLYVAGTTIGGMTGRLLGGVVGDFAGWQGGVLAVALLAAVCTTLFVVLLPAERNHVRKPLSLGPLLGGLRSALRDPVLYAPYLVAALGMGSFVTVYNVLGFRLAAPPLLVPPALAALAFLAYAAGTVTSTLAGRAADRFGRTQVLLTGLAVTALGLLLMLADSLGVIVIGLVVFTGGFFAAHSVASGWVGVQASPQARGQASALYQLAYYGGSSVGGVVGGAAYGSWGWSGMTALICCWLAVAAVAVGIAGIRWRRSRTAGARRAPAGAAAASAGSAAGSGRSRSRSS</sequence>
<evidence type="ECO:0000256" key="2">
    <source>
        <dbReference type="ARBA" id="ARBA00008335"/>
    </source>
</evidence>
<evidence type="ECO:0000256" key="4">
    <source>
        <dbReference type="ARBA" id="ARBA00022475"/>
    </source>
</evidence>
<keyword evidence="3" id="KW-0813">Transport</keyword>
<reference evidence="11 12" key="1">
    <citation type="submission" date="2022-11" db="EMBL/GenBank/DDBJ databases">
        <title>Draft genome sequence of Saccharopolyspora sp. WRP15-2 isolated from rhizosphere soils of wild rice in Thailand.</title>
        <authorList>
            <person name="Duangmal K."/>
            <person name="Kammanee S."/>
            <person name="Muangham S."/>
        </authorList>
    </citation>
    <scope>NUCLEOTIDE SEQUENCE [LARGE SCALE GENOMIC DNA]</scope>
    <source>
        <strain evidence="11 12">WRP15-2</strain>
    </source>
</reference>
<dbReference type="PANTHER" id="PTHR43271">
    <property type="entry name" value="BLL2771 PROTEIN"/>
    <property type="match status" value="1"/>
</dbReference>
<dbReference type="RefSeq" id="WP_270948828.1">
    <property type="nucleotide sequence ID" value="NZ_JAQGLA010000014.1"/>
</dbReference>
<evidence type="ECO:0000256" key="8">
    <source>
        <dbReference type="SAM" id="MobiDB-lite"/>
    </source>
</evidence>
<feature type="transmembrane region" description="Helical" evidence="9">
    <location>
        <begin position="101"/>
        <end position="122"/>
    </location>
</feature>
<keyword evidence="4" id="KW-1003">Cell membrane</keyword>
<evidence type="ECO:0000256" key="9">
    <source>
        <dbReference type="SAM" id="Phobius"/>
    </source>
</evidence>
<evidence type="ECO:0000256" key="1">
    <source>
        <dbReference type="ARBA" id="ARBA00004651"/>
    </source>
</evidence>
<comment type="subcellular location">
    <subcellularLocation>
        <location evidence="1">Cell membrane</location>
        <topology evidence="1">Multi-pass membrane protein</topology>
    </subcellularLocation>
</comment>
<feature type="transmembrane region" description="Helical" evidence="9">
    <location>
        <begin position="301"/>
        <end position="325"/>
    </location>
</feature>
<evidence type="ECO:0000256" key="3">
    <source>
        <dbReference type="ARBA" id="ARBA00022448"/>
    </source>
</evidence>
<dbReference type="InterPro" id="IPR011701">
    <property type="entry name" value="MFS"/>
</dbReference>
<feature type="transmembrane region" description="Helical" evidence="9">
    <location>
        <begin position="213"/>
        <end position="235"/>
    </location>
</feature>
<dbReference type="Pfam" id="PF07690">
    <property type="entry name" value="MFS_1"/>
    <property type="match status" value="1"/>
</dbReference>
<name>A0ABT4UYQ3_9PSEU</name>
<evidence type="ECO:0000256" key="6">
    <source>
        <dbReference type="ARBA" id="ARBA00022989"/>
    </source>
</evidence>
<keyword evidence="6 9" id="KW-1133">Transmembrane helix</keyword>
<feature type="transmembrane region" description="Helical" evidence="9">
    <location>
        <begin position="247"/>
        <end position="266"/>
    </location>
</feature>
<dbReference type="PROSITE" id="PS50850">
    <property type="entry name" value="MFS"/>
    <property type="match status" value="1"/>
</dbReference>
<feature type="transmembrane region" description="Helical" evidence="9">
    <location>
        <begin position="367"/>
        <end position="388"/>
    </location>
</feature>
<evidence type="ECO:0000313" key="11">
    <source>
        <dbReference type="EMBL" id="MDA3626244.1"/>
    </source>
</evidence>
<protein>
    <submittedName>
        <fullName evidence="11">MFS transporter</fullName>
    </submittedName>
</protein>
<feature type="domain" description="Major facilitator superfamily (MFS) profile" evidence="10">
    <location>
        <begin position="5"/>
        <end position="390"/>
    </location>
</feature>
<feature type="transmembrane region" description="Helical" evidence="9">
    <location>
        <begin position="161"/>
        <end position="183"/>
    </location>
</feature>
<accession>A0ABT4UYQ3</accession>
<comment type="caution">
    <text evidence="11">The sequence shown here is derived from an EMBL/GenBank/DDBJ whole genome shotgun (WGS) entry which is preliminary data.</text>
</comment>